<accession>A0ABY8QDH7</accession>
<dbReference type="Proteomes" id="UP001241605">
    <property type="component" value="Chromosome"/>
</dbReference>
<dbReference type="RefSeq" id="WP_282299307.1">
    <property type="nucleotide sequence ID" value="NZ_CP124616.1"/>
</dbReference>
<feature type="region of interest" description="Disordered" evidence="1">
    <location>
        <begin position="1"/>
        <end position="43"/>
    </location>
</feature>
<keyword evidence="3" id="KW-1185">Reference proteome</keyword>
<evidence type="ECO:0000313" key="2">
    <source>
        <dbReference type="EMBL" id="WGW02675.1"/>
    </source>
</evidence>
<evidence type="ECO:0000256" key="1">
    <source>
        <dbReference type="SAM" id="MobiDB-lite"/>
    </source>
</evidence>
<proteinExistence type="predicted"/>
<dbReference type="EMBL" id="CP124616">
    <property type="protein sequence ID" value="WGW02675.1"/>
    <property type="molecule type" value="Genomic_DNA"/>
</dbReference>
<evidence type="ECO:0000313" key="3">
    <source>
        <dbReference type="Proteomes" id="UP001241605"/>
    </source>
</evidence>
<sequence length="57" mass="5721">MGAARLTVTGQRPGGRTWLDDPALPPGRALPHLPGAPATALDPAAPPSVAVIPDFAN</sequence>
<organism evidence="2 3">
    <name type="scientific">Tropicibacter oceani</name>
    <dbReference type="NCBI Taxonomy" id="3058420"/>
    <lineage>
        <taxon>Bacteria</taxon>
        <taxon>Pseudomonadati</taxon>
        <taxon>Pseudomonadota</taxon>
        <taxon>Alphaproteobacteria</taxon>
        <taxon>Rhodobacterales</taxon>
        <taxon>Roseobacteraceae</taxon>
        <taxon>Tropicibacter</taxon>
    </lineage>
</organism>
<reference evidence="2 3" key="1">
    <citation type="submission" date="2023-05" db="EMBL/GenBank/DDBJ databases">
        <title>YMD87, complete Genome.</title>
        <authorList>
            <person name="Zhang J."/>
            <person name="Xu X."/>
        </authorList>
    </citation>
    <scope>NUCLEOTIDE SEQUENCE [LARGE SCALE GENOMIC DNA]</scope>
    <source>
        <strain evidence="2 3">YMD87</strain>
    </source>
</reference>
<gene>
    <name evidence="2" type="ORF">QF118_12080</name>
</gene>
<protein>
    <submittedName>
        <fullName evidence="2">Uncharacterized protein</fullName>
    </submittedName>
</protein>
<name>A0ABY8QDH7_9RHOB</name>